<keyword evidence="4" id="KW-0472">Membrane</keyword>
<dbReference type="EMBL" id="JAIWWW010000038">
    <property type="protein sequence ID" value="MCA4525066.1"/>
    <property type="molecule type" value="Genomic_DNA"/>
</dbReference>
<evidence type="ECO:0000256" key="5">
    <source>
        <dbReference type="ARBA" id="ARBA00023237"/>
    </source>
</evidence>
<evidence type="ECO:0000313" key="10">
    <source>
        <dbReference type="EMBL" id="OUQ62125.1"/>
    </source>
</evidence>
<dbReference type="EMBL" id="QROC01000015">
    <property type="protein sequence ID" value="RHK95502.1"/>
    <property type="molecule type" value="Genomic_DNA"/>
</dbReference>
<dbReference type="RefSeq" id="WP_087319067.1">
    <property type="nucleotide sequence ID" value="NZ_AP031409.1"/>
</dbReference>
<dbReference type="InterPro" id="IPR011990">
    <property type="entry name" value="TPR-like_helical_dom_sf"/>
</dbReference>
<dbReference type="AlphaFoldDB" id="A0A1Y4UZ00"/>
<reference evidence="11 13" key="3">
    <citation type="submission" date="2018-08" db="EMBL/GenBank/DDBJ databases">
        <title>A genome reference for cultivated species of the human gut microbiota.</title>
        <authorList>
            <person name="Zou Y."/>
            <person name="Xue W."/>
            <person name="Luo G."/>
        </authorList>
    </citation>
    <scope>NUCLEOTIDE SEQUENCE [LARGE SCALE GENOMIC DNA]</scope>
    <source>
        <strain evidence="11 13">AF39-6AC</strain>
    </source>
</reference>
<reference evidence="8" key="4">
    <citation type="submission" date="2023-08" db="EMBL/GenBank/DDBJ databases">
        <title>Mucin Metabolism Genes Underlie the Key Renovations of Bacteroides xylanisolvens Genomes in Captive Great Apes.</title>
        <authorList>
            <person name="Nishida A.H."/>
        </authorList>
    </citation>
    <scope>NUCLEOTIDE SEQUENCE</scope>
    <source>
        <strain evidence="9">P13.H9</strain>
        <strain evidence="8">P19.10B</strain>
    </source>
</reference>
<keyword evidence="5" id="KW-0998">Cell outer membrane</keyword>
<evidence type="ECO:0000259" key="7">
    <source>
        <dbReference type="Pfam" id="PF14322"/>
    </source>
</evidence>
<dbReference type="PROSITE" id="PS51257">
    <property type="entry name" value="PROKAR_LIPOPROTEIN"/>
    <property type="match status" value="1"/>
</dbReference>
<dbReference type="Pfam" id="PF07980">
    <property type="entry name" value="SusD_RagB"/>
    <property type="match status" value="1"/>
</dbReference>
<dbReference type="Proteomes" id="UP001197958">
    <property type="component" value="Unassembled WGS sequence"/>
</dbReference>
<dbReference type="EMBL" id="NFLW01000071">
    <property type="protein sequence ID" value="OUQ62125.1"/>
    <property type="molecule type" value="Genomic_DNA"/>
</dbReference>
<evidence type="ECO:0000256" key="1">
    <source>
        <dbReference type="ARBA" id="ARBA00004442"/>
    </source>
</evidence>
<dbReference type="Pfam" id="PF14322">
    <property type="entry name" value="SusD-like_3"/>
    <property type="match status" value="1"/>
</dbReference>
<evidence type="ECO:0000256" key="4">
    <source>
        <dbReference type="ARBA" id="ARBA00023136"/>
    </source>
</evidence>
<evidence type="ECO:0000313" key="12">
    <source>
        <dbReference type="Proteomes" id="UP000196036"/>
    </source>
</evidence>
<feature type="domain" description="RagB/SusD" evidence="6">
    <location>
        <begin position="352"/>
        <end position="678"/>
    </location>
</feature>
<evidence type="ECO:0000313" key="8">
    <source>
        <dbReference type="EMBL" id="MCA4525066.1"/>
    </source>
</evidence>
<dbReference type="InterPro" id="IPR012944">
    <property type="entry name" value="SusD_RagB_dom"/>
</dbReference>
<accession>A0A1Y4UZ00</accession>
<comment type="similarity">
    <text evidence="2">Belongs to the SusD family.</text>
</comment>
<evidence type="ECO:0000313" key="9">
    <source>
        <dbReference type="EMBL" id="MCA4704925.1"/>
    </source>
</evidence>
<dbReference type="Proteomes" id="UP000196036">
    <property type="component" value="Unassembled WGS sequence"/>
</dbReference>
<evidence type="ECO:0000256" key="2">
    <source>
        <dbReference type="ARBA" id="ARBA00006275"/>
    </source>
</evidence>
<reference evidence="10" key="2">
    <citation type="journal article" date="2018" name="BMC Genomics">
        <title>Whole genome sequencing and function prediction of 133 gut anaerobes isolated from chicken caecum in pure cultures.</title>
        <authorList>
            <person name="Medvecky M."/>
            <person name="Cejkova D."/>
            <person name="Polansky O."/>
            <person name="Karasova D."/>
            <person name="Kubasova T."/>
            <person name="Cizek A."/>
            <person name="Rychlik I."/>
        </authorList>
    </citation>
    <scope>NUCLEOTIDE SEQUENCE</scope>
    <source>
        <strain evidence="10">An109</strain>
    </source>
</reference>
<evidence type="ECO:0000313" key="11">
    <source>
        <dbReference type="EMBL" id="RHK95502.1"/>
    </source>
</evidence>
<protein>
    <submittedName>
        <fullName evidence="10">RagB/SusD family nutrient uptake outer membrane protein</fullName>
    </submittedName>
</protein>
<dbReference type="EMBL" id="JAIWYE010000026">
    <property type="protein sequence ID" value="MCA4704925.1"/>
    <property type="molecule type" value="Genomic_DNA"/>
</dbReference>
<comment type="caution">
    <text evidence="10">The sequence shown here is derived from an EMBL/GenBank/DDBJ whole genome shotgun (WGS) entry which is preliminary data.</text>
</comment>
<organism evidence="10 12">
    <name type="scientific">Bacteroides xylanisolvens</name>
    <dbReference type="NCBI Taxonomy" id="371601"/>
    <lineage>
        <taxon>Bacteria</taxon>
        <taxon>Pseudomonadati</taxon>
        <taxon>Bacteroidota</taxon>
        <taxon>Bacteroidia</taxon>
        <taxon>Bacteroidales</taxon>
        <taxon>Bacteroidaceae</taxon>
        <taxon>Bacteroides</taxon>
    </lineage>
</organism>
<keyword evidence="3" id="KW-0732">Signal</keyword>
<dbReference type="Proteomes" id="UP001198461">
    <property type="component" value="Unassembled WGS sequence"/>
</dbReference>
<name>A0A1Y4UZ00_9BACE</name>
<dbReference type="Gene3D" id="1.25.40.390">
    <property type="match status" value="1"/>
</dbReference>
<sequence length="682" mass="78275">MRRIYYICIYILLGVGIASCADNLDSDKYFKDRMLLEDVFTDETRTERWLAHAFSYLSGENMDVSSKDNNLFCFADDIYFGDRDDYKTFKNGTYNEGFRHSWGASYKGIRQASIFIQNVDMNMKITEQEKADFKAQARFVRAYYYWLLLRRYGPIPLLPDEGLDYTDSYEGLARQRNTYDECANYIASEMALAAKDLPLERGTNHIARPTRGAALAARAKVLLYAASPINNPRPEDTERFTDLVDHDGKCLIAQEYDEYKWAKAAAAALDVMKLGQYELHYSLAKTESSPGFPKTVTPYQDNDFSKQDWPDGYKNIDPFESYRSLFDGDLAASDNKELIFTRGKNQGDRDLADMVRHQLPSIYGGWNTHGMTQKQCDAYYMANGDDCPGKERELNIPGRSDMRERANGFVSKTEAGTEGYEHLRAGVSKQYAGREPRFYASVGFNGAIWPMLQNSSLTPAQPVDVQIFYYRGNGNGYTNTNFWLRSGIGIMKFVSPDDTAVGKINDRITKKPEPAIRYAEILLIYAEALNELEDGSTYDISSWDGSTSYSIKRDINEMKKGIRPIRCRAGVPDYDLTTVYGNKDEFRKKLKRERQIELMGEGHRYFDLRRWKDAPVEEAMKVYGCNTLMTDSEDQKVLFHSPVVINDLPSTFSRKLYFWPISHDELKRNNLLTQNPGWTYND</sequence>
<evidence type="ECO:0000256" key="3">
    <source>
        <dbReference type="ARBA" id="ARBA00022729"/>
    </source>
</evidence>
<dbReference type="InterPro" id="IPR033985">
    <property type="entry name" value="SusD-like_N"/>
</dbReference>
<feature type="domain" description="SusD-like N-terminal" evidence="7">
    <location>
        <begin position="94"/>
        <end position="223"/>
    </location>
</feature>
<evidence type="ECO:0000313" key="13">
    <source>
        <dbReference type="Proteomes" id="UP000284417"/>
    </source>
</evidence>
<comment type="subcellular location">
    <subcellularLocation>
        <location evidence="1">Cell outer membrane</location>
    </subcellularLocation>
</comment>
<dbReference type="SUPFAM" id="SSF48452">
    <property type="entry name" value="TPR-like"/>
    <property type="match status" value="1"/>
</dbReference>
<dbReference type="GO" id="GO:0009279">
    <property type="term" value="C:cell outer membrane"/>
    <property type="evidence" value="ECO:0007669"/>
    <property type="project" value="UniProtKB-SubCell"/>
</dbReference>
<proteinExistence type="inferred from homology"/>
<dbReference type="Proteomes" id="UP000284417">
    <property type="component" value="Unassembled WGS sequence"/>
</dbReference>
<reference evidence="12" key="1">
    <citation type="submission" date="2017-04" db="EMBL/GenBank/DDBJ databases">
        <title>Function of individual gut microbiota members based on whole genome sequencing of pure cultures obtained from chicken caecum.</title>
        <authorList>
            <person name="Medvecky M."/>
            <person name="Cejkova D."/>
            <person name="Polansky O."/>
            <person name="Karasova D."/>
            <person name="Kubasova T."/>
            <person name="Cizek A."/>
            <person name="Rychlik I."/>
        </authorList>
    </citation>
    <scope>NUCLEOTIDE SEQUENCE [LARGE SCALE GENOMIC DNA]</scope>
    <source>
        <strain evidence="12">An109</strain>
    </source>
</reference>
<evidence type="ECO:0000259" key="6">
    <source>
        <dbReference type="Pfam" id="PF07980"/>
    </source>
</evidence>
<gene>
    <name evidence="10" type="ORF">B5E52_21890</name>
    <name evidence="11" type="ORF">DW042_12830</name>
    <name evidence="9" type="ORF">LD004_15060</name>
    <name evidence="8" type="ORF">LDZ35_17845</name>
</gene>